<sequence>MKEFPRVRIFKCLAPIDPTGGVPVAEHLRHIFYGHLHAHHAGGAVGLLPVIRPVFQMMPVAALVVKPGGGVSFVLPLRVVGAAVALEILDAHPEFLRRVFGKIVCQTLPIQAQTEAVSANQGAVAVDGM</sequence>
<dbReference type="EMBL" id="VSSQ01010888">
    <property type="protein sequence ID" value="MPM45473.1"/>
    <property type="molecule type" value="Genomic_DNA"/>
</dbReference>
<evidence type="ECO:0000313" key="1">
    <source>
        <dbReference type="EMBL" id="MPM45473.1"/>
    </source>
</evidence>
<gene>
    <name evidence="1" type="ORF">SDC9_92160</name>
</gene>
<name>A0A645A3P1_9ZZZZ</name>
<organism evidence="1">
    <name type="scientific">bioreactor metagenome</name>
    <dbReference type="NCBI Taxonomy" id="1076179"/>
    <lineage>
        <taxon>unclassified sequences</taxon>
        <taxon>metagenomes</taxon>
        <taxon>ecological metagenomes</taxon>
    </lineage>
</organism>
<reference evidence="1" key="1">
    <citation type="submission" date="2019-08" db="EMBL/GenBank/DDBJ databases">
        <authorList>
            <person name="Kucharzyk K."/>
            <person name="Murdoch R.W."/>
            <person name="Higgins S."/>
            <person name="Loffler F."/>
        </authorList>
    </citation>
    <scope>NUCLEOTIDE SEQUENCE</scope>
</reference>
<dbReference type="AlphaFoldDB" id="A0A645A3P1"/>
<comment type="caution">
    <text evidence="1">The sequence shown here is derived from an EMBL/GenBank/DDBJ whole genome shotgun (WGS) entry which is preliminary data.</text>
</comment>
<accession>A0A645A3P1</accession>
<proteinExistence type="predicted"/>
<protein>
    <submittedName>
        <fullName evidence="1">Uncharacterized protein</fullName>
    </submittedName>
</protein>